<evidence type="ECO:0008006" key="5">
    <source>
        <dbReference type="Google" id="ProtNLM"/>
    </source>
</evidence>
<dbReference type="EMBL" id="JAJSOF020000005">
    <property type="protein sequence ID" value="KAJ4447823.1"/>
    <property type="molecule type" value="Genomic_DNA"/>
</dbReference>
<keyword evidence="2" id="KW-1133">Transmembrane helix</keyword>
<feature type="transmembrane region" description="Helical" evidence="2">
    <location>
        <begin position="27"/>
        <end position="47"/>
    </location>
</feature>
<feature type="compositionally biased region" description="Polar residues" evidence="1">
    <location>
        <begin position="134"/>
        <end position="148"/>
    </location>
</feature>
<dbReference type="Proteomes" id="UP001148838">
    <property type="component" value="Unassembled WGS sequence"/>
</dbReference>
<comment type="caution">
    <text evidence="3">The sequence shown here is derived from an EMBL/GenBank/DDBJ whole genome shotgun (WGS) entry which is preliminary data.</text>
</comment>
<keyword evidence="4" id="KW-1185">Reference proteome</keyword>
<feature type="region of interest" description="Disordered" evidence="1">
    <location>
        <begin position="134"/>
        <end position="192"/>
    </location>
</feature>
<sequence>MQLKIYAYIISYINIKPNLSQLLHYEYVVYVSVPVYYVVCIFVMFIVDHTGNRTHRNGPSPCGLPSISYVLSHIDGSIPGERMNKSGNVELFVLCSSVKTTLGKKMLDRSSDFRKIQIDVPYGLKRTAIPSLNLTAPSSENMGQSTMKEPQRSPKKRIRPSIEEATGSPIPDRNDDSPLPDARNPKRSKMAQDLQIKTLSKKLIVAQKLAYKHKKIISSLRAEVRALKTTSSNTDLIKIVSNDEFIMSFEPIYFRLTFHKYSFRNGGVMMDDDDAGDDEYSSSTTEIPEQVDTVAAPAYFLRGGKKLTARNDTFLNETCYKLANMHSCKTSHIIKFKMDLKKDSQLFRCYLTPSSEPTRSRHYLNFAACCVDGVVKYYCRKVFYGTETLVACTIGTGNRRGGLELNELHQLFVYADDMNMLGVNPQTIGENTDILLEASKTIGLEVNSEKTKYQNIVRNQNIKIGNLSFEEVEKFKYLEARHSGGN</sequence>
<evidence type="ECO:0000313" key="3">
    <source>
        <dbReference type="EMBL" id="KAJ4447823.1"/>
    </source>
</evidence>
<organism evidence="3 4">
    <name type="scientific">Periplaneta americana</name>
    <name type="common">American cockroach</name>
    <name type="synonym">Blatta americana</name>
    <dbReference type="NCBI Taxonomy" id="6978"/>
    <lineage>
        <taxon>Eukaryota</taxon>
        <taxon>Metazoa</taxon>
        <taxon>Ecdysozoa</taxon>
        <taxon>Arthropoda</taxon>
        <taxon>Hexapoda</taxon>
        <taxon>Insecta</taxon>
        <taxon>Pterygota</taxon>
        <taxon>Neoptera</taxon>
        <taxon>Polyneoptera</taxon>
        <taxon>Dictyoptera</taxon>
        <taxon>Blattodea</taxon>
        <taxon>Blattoidea</taxon>
        <taxon>Blattidae</taxon>
        <taxon>Blattinae</taxon>
        <taxon>Periplaneta</taxon>
    </lineage>
</organism>
<accession>A0ABQ8TME1</accession>
<reference evidence="3 4" key="1">
    <citation type="journal article" date="2022" name="Allergy">
        <title>Genome assembly and annotation of Periplaneta americana reveal a comprehensive cockroach allergen profile.</title>
        <authorList>
            <person name="Wang L."/>
            <person name="Xiong Q."/>
            <person name="Saelim N."/>
            <person name="Wang L."/>
            <person name="Nong W."/>
            <person name="Wan A.T."/>
            <person name="Shi M."/>
            <person name="Liu X."/>
            <person name="Cao Q."/>
            <person name="Hui J.H.L."/>
            <person name="Sookrung N."/>
            <person name="Leung T.F."/>
            <person name="Tungtrongchitr A."/>
            <person name="Tsui S.K.W."/>
        </authorList>
    </citation>
    <scope>NUCLEOTIDE SEQUENCE [LARGE SCALE GENOMIC DNA]</scope>
    <source>
        <strain evidence="3">PWHHKU_190912</strain>
    </source>
</reference>
<proteinExistence type="predicted"/>
<keyword evidence="2" id="KW-0472">Membrane</keyword>
<evidence type="ECO:0000313" key="4">
    <source>
        <dbReference type="Proteomes" id="UP001148838"/>
    </source>
</evidence>
<name>A0ABQ8TME1_PERAM</name>
<evidence type="ECO:0000256" key="2">
    <source>
        <dbReference type="SAM" id="Phobius"/>
    </source>
</evidence>
<gene>
    <name evidence="3" type="ORF">ANN_09831</name>
</gene>
<keyword evidence="2" id="KW-0812">Transmembrane</keyword>
<evidence type="ECO:0000256" key="1">
    <source>
        <dbReference type="SAM" id="MobiDB-lite"/>
    </source>
</evidence>
<protein>
    <recommendedName>
        <fullName evidence="5">Reverse transcriptase domain-containing protein</fullName>
    </recommendedName>
</protein>